<dbReference type="SUPFAM" id="SSF110849">
    <property type="entry name" value="ParB/Sulfiredoxin"/>
    <property type="match status" value="1"/>
</dbReference>
<dbReference type="EMBL" id="NFDQ01000070">
    <property type="protein sequence ID" value="OTY74006.1"/>
    <property type="molecule type" value="Genomic_DNA"/>
</dbReference>
<dbReference type="Gene3D" id="3.30.1760.10">
    <property type="entry name" value="Conserved hypothetical protein from pyrococcus furiosus pfu- 392566-001, domain 2"/>
    <property type="match status" value="1"/>
</dbReference>
<dbReference type="PIRSF" id="PIRSF032543">
    <property type="entry name" value="UCP032543_ParB-like"/>
    <property type="match status" value="1"/>
</dbReference>
<keyword evidence="4" id="KW-0067">ATP-binding</keyword>
<reference evidence="6 7" key="1">
    <citation type="submission" date="2016-10" db="EMBL/GenBank/DDBJ databases">
        <title>Comparative genomics of Bacillus thuringiensis reveals a path to pathogens against multiple invertebrate hosts.</title>
        <authorList>
            <person name="Zheng J."/>
            <person name="Gao Q."/>
            <person name="Liu H."/>
            <person name="Peng D."/>
            <person name="Ruan L."/>
            <person name="Sun M."/>
        </authorList>
    </citation>
    <scope>NUCLEOTIDE SEQUENCE [LARGE SCALE GENOMIC DNA]</scope>
    <source>
        <strain evidence="6">BGSC 4CE1</strain>
    </source>
</reference>
<dbReference type="InterPro" id="IPR037953">
    <property type="entry name" value="SbnI-like_N"/>
</dbReference>
<proteinExistence type="predicted"/>
<protein>
    <recommendedName>
        <fullName evidence="5">ParB-like N-terminal domain-containing protein</fullName>
    </recommendedName>
</protein>
<name>A0A243CUZ1_BACTU</name>
<dbReference type="InterPro" id="IPR016999">
    <property type="entry name" value="SbnI-like"/>
</dbReference>
<organism evidence="6 7">
    <name type="scientific">Bacillus thuringiensis serovar vazensis</name>
    <dbReference type="NCBI Taxonomy" id="180867"/>
    <lineage>
        <taxon>Bacteria</taxon>
        <taxon>Bacillati</taxon>
        <taxon>Bacillota</taxon>
        <taxon>Bacilli</taxon>
        <taxon>Bacillales</taxon>
        <taxon>Bacillaceae</taxon>
        <taxon>Bacillus</taxon>
        <taxon>Bacillus cereus group</taxon>
    </lineage>
</organism>
<dbReference type="GO" id="GO:0016301">
    <property type="term" value="F:kinase activity"/>
    <property type="evidence" value="ECO:0007669"/>
    <property type="project" value="UniProtKB-KW"/>
</dbReference>
<comment type="caution">
    <text evidence="6">The sequence shown here is derived from an EMBL/GenBank/DDBJ whole genome shotgun (WGS) entry which is preliminary data.</text>
</comment>
<sequence length="252" mass="29698">MFDEALSKLNLIKTSQLRYHEKREENRLNKLMDRLQQSKILKNPPIALQLNKEVYLIIDGAHRVSALEKMGCEYIPVQVVDIEDLQLDLWNHEIPIGKWFDKIKSNKNLLFTENELEKRMICKINYSNGEKLYVYSHYEEEFFYNWDYIVSCYTNEFNVNRLASWNTEVSNLSNVIFQFESLTLSQITQIVINGGVLPAGVTRFNIKGRLLNLEIPLSLLFDEQIDSGKWSELTSVWARSLRYYENSVFVHE</sequence>
<evidence type="ECO:0000259" key="5">
    <source>
        <dbReference type="SMART" id="SM00470"/>
    </source>
</evidence>
<keyword evidence="2" id="KW-0547">Nucleotide-binding</keyword>
<dbReference type="Gene3D" id="3.90.1530.10">
    <property type="entry name" value="Conserved hypothetical protein from pyrococcus furiosus pfu- 392566-001, ParB domain"/>
    <property type="match status" value="1"/>
</dbReference>
<dbReference type="InterPro" id="IPR023098">
    <property type="entry name" value="SerK/SbnI_C"/>
</dbReference>
<dbReference type="RefSeq" id="WP_000459096.1">
    <property type="nucleotide sequence ID" value="NZ_NFDQ01000070.1"/>
</dbReference>
<evidence type="ECO:0000256" key="1">
    <source>
        <dbReference type="ARBA" id="ARBA00022679"/>
    </source>
</evidence>
<gene>
    <name evidence="6" type="ORF">BK749_16125</name>
</gene>
<dbReference type="AlphaFoldDB" id="A0A243CUZ1"/>
<dbReference type="Pfam" id="PF02195">
    <property type="entry name" value="ParB_N"/>
    <property type="match status" value="1"/>
</dbReference>
<dbReference type="SMART" id="SM00470">
    <property type="entry name" value="ParB"/>
    <property type="match status" value="1"/>
</dbReference>
<keyword evidence="3" id="KW-0418">Kinase</keyword>
<dbReference type="GO" id="GO:0005524">
    <property type="term" value="F:ATP binding"/>
    <property type="evidence" value="ECO:0007669"/>
    <property type="project" value="UniProtKB-KW"/>
</dbReference>
<evidence type="ECO:0000313" key="7">
    <source>
        <dbReference type="Proteomes" id="UP000194911"/>
    </source>
</evidence>
<evidence type="ECO:0000256" key="2">
    <source>
        <dbReference type="ARBA" id="ARBA00022741"/>
    </source>
</evidence>
<evidence type="ECO:0000313" key="6">
    <source>
        <dbReference type="EMBL" id="OTY74006.1"/>
    </source>
</evidence>
<evidence type="ECO:0000256" key="4">
    <source>
        <dbReference type="ARBA" id="ARBA00022840"/>
    </source>
</evidence>
<dbReference type="CDD" id="cd16388">
    <property type="entry name" value="SbnI_like_N"/>
    <property type="match status" value="1"/>
</dbReference>
<keyword evidence="1" id="KW-0808">Transferase</keyword>
<feature type="domain" description="ParB-like N-terminal" evidence="5">
    <location>
        <begin position="5"/>
        <end position="96"/>
    </location>
</feature>
<dbReference type="InterPro" id="IPR003115">
    <property type="entry name" value="ParB_N"/>
</dbReference>
<dbReference type="Proteomes" id="UP000194911">
    <property type="component" value="Unassembled WGS sequence"/>
</dbReference>
<dbReference type="InterPro" id="IPR036086">
    <property type="entry name" value="ParB/Sulfiredoxin_sf"/>
</dbReference>
<accession>A0A243CUZ1</accession>
<evidence type="ECO:0000256" key="3">
    <source>
        <dbReference type="ARBA" id="ARBA00022777"/>
    </source>
</evidence>